<keyword evidence="1" id="KW-1133">Transmembrane helix</keyword>
<feature type="transmembrane region" description="Helical" evidence="1">
    <location>
        <begin position="12"/>
        <end position="35"/>
    </location>
</feature>
<comment type="caution">
    <text evidence="2">The sequence shown here is derived from an EMBL/GenBank/DDBJ whole genome shotgun (WGS) entry which is preliminary data.</text>
</comment>
<dbReference type="EMBL" id="JAVRJZ010000003">
    <property type="protein sequence ID" value="KAK2724918.1"/>
    <property type="molecule type" value="Genomic_DNA"/>
</dbReference>
<proteinExistence type="predicted"/>
<feature type="transmembrane region" description="Helical" evidence="1">
    <location>
        <begin position="139"/>
        <end position="161"/>
    </location>
</feature>
<evidence type="ECO:0000313" key="2">
    <source>
        <dbReference type="EMBL" id="KAK2724918.1"/>
    </source>
</evidence>
<feature type="non-terminal residue" evidence="2">
    <location>
        <position position="1"/>
    </location>
</feature>
<feature type="transmembrane region" description="Helical" evidence="1">
    <location>
        <begin position="47"/>
        <end position="70"/>
    </location>
</feature>
<keyword evidence="1" id="KW-0812">Transmembrane</keyword>
<evidence type="ECO:0000256" key="1">
    <source>
        <dbReference type="SAM" id="Phobius"/>
    </source>
</evidence>
<dbReference type="Proteomes" id="UP001187531">
    <property type="component" value="Unassembled WGS sequence"/>
</dbReference>
<evidence type="ECO:0000313" key="3">
    <source>
        <dbReference type="Proteomes" id="UP001187531"/>
    </source>
</evidence>
<reference evidence="2" key="1">
    <citation type="submission" date="2023-07" db="EMBL/GenBank/DDBJ databases">
        <title>Chromosome-level genome assembly of Artemia franciscana.</title>
        <authorList>
            <person name="Jo E."/>
        </authorList>
    </citation>
    <scope>NUCLEOTIDE SEQUENCE</scope>
    <source>
        <tissue evidence="2">Whole body</tissue>
    </source>
</reference>
<protein>
    <submittedName>
        <fullName evidence="2">Uncharacterized protein</fullName>
    </submittedName>
</protein>
<gene>
    <name evidence="2" type="ORF">QYM36_001393</name>
</gene>
<organism evidence="2 3">
    <name type="scientific">Artemia franciscana</name>
    <name type="common">Brine shrimp</name>
    <name type="synonym">Artemia sanfranciscana</name>
    <dbReference type="NCBI Taxonomy" id="6661"/>
    <lineage>
        <taxon>Eukaryota</taxon>
        <taxon>Metazoa</taxon>
        <taxon>Ecdysozoa</taxon>
        <taxon>Arthropoda</taxon>
        <taxon>Crustacea</taxon>
        <taxon>Branchiopoda</taxon>
        <taxon>Anostraca</taxon>
        <taxon>Artemiidae</taxon>
        <taxon>Artemia</taxon>
    </lineage>
</organism>
<keyword evidence="1" id="KW-0472">Membrane</keyword>
<feature type="transmembrane region" description="Helical" evidence="1">
    <location>
        <begin position="91"/>
        <end position="109"/>
    </location>
</feature>
<accession>A0AA88LB47</accession>
<dbReference type="AlphaFoldDB" id="A0AA88LB47"/>
<keyword evidence="3" id="KW-1185">Reference proteome</keyword>
<sequence>TSRTLIDYFIVFYNASLLQTATFAQVLTVVRIATWKNDDSVKPWICLGIYLSSTFGAIVVEVCLTVISILRYFFVFHTSYGVWIIQHEKGLRISLSFFVLGVAALRMASDFFLNPKSLYMICIDKETIGTDSLLEPSIILFYVYFLFTYGIDMSLMVKLWVKQFKRYRQ</sequence>
<name>A0AA88LB47_ARTSF</name>
<feature type="non-terminal residue" evidence="2">
    <location>
        <position position="169"/>
    </location>
</feature>